<comment type="caution">
    <text evidence="1">The sequence shown here is derived from an EMBL/GenBank/DDBJ whole genome shotgun (WGS) entry which is preliminary data.</text>
</comment>
<gene>
    <name evidence="1" type="ORF">ILYODFUR_009052</name>
</gene>
<keyword evidence="2" id="KW-1185">Reference proteome</keyword>
<evidence type="ECO:0000313" key="1">
    <source>
        <dbReference type="EMBL" id="MEQ2251262.1"/>
    </source>
</evidence>
<proteinExistence type="predicted"/>
<name>A0ABV0V3B1_9TELE</name>
<organism evidence="1 2">
    <name type="scientific">Ilyodon furcidens</name>
    <name type="common">goldbreast splitfin</name>
    <dbReference type="NCBI Taxonomy" id="33524"/>
    <lineage>
        <taxon>Eukaryota</taxon>
        <taxon>Metazoa</taxon>
        <taxon>Chordata</taxon>
        <taxon>Craniata</taxon>
        <taxon>Vertebrata</taxon>
        <taxon>Euteleostomi</taxon>
        <taxon>Actinopterygii</taxon>
        <taxon>Neopterygii</taxon>
        <taxon>Teleostei</taxon>
        <taxon>Neoteleostei</taxon>
        <taxon>Acanthomorphata</taxon>
        <taxon>Ovalentaria</taxon>
        <taxon>Atherinomorphae</taxon>
        <taxon>Cyprinodontiformes</taxon>
        <taxon>Goodeidae</taxon>
        <taxon>Ilyodon</taxon>
    </lineage>
</organism>
<dbReference type="Proteomes" id="UP001482620">
    <property type="component" value="Unassembled WGS sequence"/>
</dbReference>
<reference evidence="1 2" key="1">
    <citation type="submission" date="2021-06" db="EMBL/GenBank/DDBJ databases">
        <authorList>
            <person name="Palmer J.M."/>
        </authorList>
    </citation>
    <scope>NUCLEOTIDE SEQUENCE [LARGE SCALE GENOMIC DNA]</scope>
    <source>
        <strain evidence="2">if_2019</strain>
        <tissue evidence="1">Muscle</tissue>
    </source>
</reference>
<evidence type="ECO:0000313" key="2">
    <source>
        <dbReference type="Proteomes" id="UP001482620"/>
    </source>
</evidence>
<accession>A0ABV0V3B1</accession>
<evidence type="ECO:0008006" key="3">
    <source>
        <dbReference type="Google" id="ProtNLM"/>
    </source>
</evidence>
<sequence>MYGEPHEPGKVISGEQLLHPPNLTCRFSQGIAGMAHLQRFQPVRWVSFRPPNSSKDGGVAWLHSTVSILFPTSVSSPLRISTMCKVSFNSNCSLTRWSISNINLR</sequence>
<protein>
    <recommendedName>
        <fullName evidence="3">Peptidylprolyl isomerase</fullName>
    </recommendedName>
</protein>
<dbReference type="EMBL" id="JAHRIQ010093307">
    <property type="protein sequence ID" value="MEQ2251262.1"/>
    <property type="molecule type" value="Genomic_DNA"/>
</dbReference>